<dbReference type="GO" id="GO:0016787">
    <property type="term" value="F:hydrolase activity"/>
    <property type="evidence" value="ECO:0007669"/>
    <property type="project" value="InterPro"/>
</dbReference>
<organism evidence="3 4">
    <name type="scientific">Parabacteroides distasonis</name>
    <dbReference type="NCBI Taxonomy" id="823"/>
    <lineage>
        <taxon>Bacteria</taxon>
        <taxon>Pseudomonadati</taxon>
        <taxon>Bacteroidota</taxon>
        <taxon>Bacteroidia</taxon>
        <taxon>Bacteroidales</taxon>
        <taxon>Tannerellaceae</taxon>
        <taxon>Parabacteroides</taxon>
    </lineage>
</organism>
<feature type="domain" description="3-keto-alpha-glucoside-1,2-lyase/3-keto-2-hydroxy-glucal hydratase" evidence="2">
    <location>
        <begin position="35"/>
        <end position="236"/>
    </location>
</feature>
<feature type="domain" description="3-keto-alpha-glucoside-1,2-lyase/3-keto-2-hydroxy-glucal hydratase" evidence="2">
    <location>
        <begin position="246"/>
        <end position="419"/>
    </location>
</feature>
<protein>
    <submittedName>
        <fullName evidence="3">Domain of Uncharacterized Function (DUF1080)</fullName>
    </submittedName>
</protein>
<reference evidence="3 4" key="1">
    <citation type="submission" date="2015-09" db="EMBL/GenBank/DDBJ databases">
        <authorList>
            <consortium name="Pathogen Informatics"/>
        </authorList>
    </citation>
    <scope>NUCLEOTIDE SEQUENCE [LARGE SCALE GENOMIC DNA]</scope>
    <source>
        <strain evidence="3 4">2789STDY5608872</strain>
    </source>
</reference>
<sequence length="422" mass="48267">MKITIVSFVMTAAFGLIACDNTKHNTLTEQEKAEGWELLFDGETLDGWRDYNGTALTGPWEVVNGTIQADGQGSDASGYIVTDKAYENFELSWDWKISKGGNSGLLYHVVERPQFPVPYVTGPEYQLIDDINFAEPLEDWQRCGVDYAMYLPDFNTIKVHPAGEWNNSKIIFDNGHVTYFMNGHKTVEFDAWSDDWFSRKNSGKWANAPEYGLAHKGLICLQDHGYPAWFRNIKIKELPRKTREARLFNGEDITNWDKYGTELWYVKDGLLVCESGPDKQYGYLATQEYYDDFDLSVEFKQEKDGNSGVFIRSFVEEKDVKVNGWQVEVAPKGFDTGGIYESYGRGWLIQIPDEKENILKQGEWNTMRIRVQGDNVQTWLNGEEMVNIRDEKIGAGQGRIALQIHDGGGIKVLWRNLHLQTL</sequence>
<feature type="signal peptide" evidence="1">
    <location>
        <begin position="1"/>
        <end position="18"/>
    </location>
</feature>
<gene>
    <name evidence="3" type="ORF">ERS852429_03303</name>
</gene>
<proteinExistence type="predicted"/>
<name>A0A173VNP8_PARDI</name>
<dbReference type="AlphaFoldDB" id="A0A173VNP8"/>
<evidence type="ECO:0000256" key="1">
    <source>
        <dbReference type="SAM" id="SignalP"/>
    </source>
</evidence>
<evidence type="ECO:0000313" key="4">
    <source>
        <dbReference type="Proteomes" id="UP000095591"/>
    </source>
</evidence>
<dbReference type="PROSITE" id="PS51257">
    <property type="entry name" value="PROKAR_LIPOPROTEIN"/>
    <property type="match status" value="1"/>
</dbReference>
<feature type="chain" id="PRO_5008014012" evidence="1">
    <location>
        <begin position="19"/>
        <end position="422"/>
    </location>
</feature>
<dbReference type="Pfam" id="PF06439">
    <property type="entry name" value="3keto-disac_hyd"/>
    <property type="match status" value="2"/>
</dbReference>
<keyword evidence="1" id="KW-0732">Signal</keyword>
<evidence type="ECO:0000313" key="3">
    <source>
        <dbReference type="EMBL" id="CUN28763.1"/>
    </source>
</evidence>
<dbReference type="InterPro" id="IPR010496">
    <property type="entry name" value="AL/BT2_dom"/>
</dbReference>
<dbReference type="RefSeq" id="WP_044545762.1">
    <property type="nucleotide sequence ID" value="NZ_CDRH01000375.1"/>
</dbReference>
<dbReference type="EMBL" id="CYXP01000008">
    <property type="protein sequence ID" value="CUN28763.1"/>
    <property type="molecule type" value="Genomic_DNA"/>
</dbReference>
<evidence type="ECO:0000259" key="2">
    <source>
        <dbReference type="Pfam" id="PF06439"/>
    </source>
</evidence>
<dbReference type="Gene3D" id="2.60.120.560">
    <property type="entry name" value="Exo-inulinase, domain 1"/>
    <property type="match status" value="2"/>
</dbReference>
<dbReference type="Proteomes" id="UP000095591">
    <property type="component" value="Unassembled WGS sequence"/>
</dbReference>
<accession>A0A173VNP8</accession>